<dbReference type="Gene3D" id="1.20.120.450">
    <property type="entry name" value="dinb family like domain"/>
    <property type="match status" value="1"/>
</dbReference>
<name>A0ABX1R5X2_9PSEU</name>
<evidence type="ECO:0000313" key="2">
    <source>
        <dbReference type="EMBL" id="NMH75777.1"/>
    </source>
</evidence>
<dbReference type="Pfam" id="PF11716">
    <property type="entry name" value="MDMPI_N"/>
    <property type="match status" value="1"/>
</dbReference>
<dbReference type="InterPro" id="IPR017517">
    <property type="entry name" value="Maleyloyr_isom"/>
</dbReference>
<evidence type="ECO:0000313" key="3">
    <source>
        <dbReference type="Proteomes" id="UP001296706"/>
    </source>
</evidence>
<accession>A0ABX1R5X2</accession>
<reference evidence="2 3" key="1">
    <citation type="submission" date="2020-04" db="EMBL/GenBank/DDBJ databases">
        <authorList>
            <person name="Klaysubun C."/>
            <person name="Duangmal K."/>
            <person name="Lipun K."/>
        </authorList>
    </citation>
    <scope>NUCLEOTIDE SEQUENCE [LARGE SCALE GENOMIC DNA]</scope>
    <source>
        <strain evidence="2 3">JCM 11839</strain>
    </source>
</reference>
<comment type="caution">
    <text evidence="2">The sequence shown here is derived from an EMBL/GenBank/DDBJ whole genome shotgun (WGS) entry which is preliminary data.</text>
</comment>
<protein>
    <submittedName>
        <fullName evidence="2">TIGR03086 family protein</fullName>
    </submittedName>
</protein>
<dbReference type="EMBL" id="JAAXKY010000002">
    <property type="protein sequence ID" value="NMH75777.1"/>
    <property type="molecule type" value="Genomic_DNA"/>
</dbReference>
<keyword evidence="3" id="KW-1185">Reference proteome</keyword>
<dbReference type="RefSeq" id="WP_169393852.1">
    <property type="nucleotide sequence ID" value="NZ_BAAAJH010000039.1"/>
</dbReference>
<proteinExistence type="predicted"/>
<dbReference type="InterPro" id="IPR024344">
    <property type="entry name" value="MDMPI_metal-binding"/>
</dbReference>
<dbReference type="NCBIfam" id="TIGR03083">
    <property type="entry name" value="maleylpyruvate isomerase family mycothiol-dependent enzyme"/>
    <property type="match status" value="1"/>
</dbReference>
<dbReference type="NCBIfam" id="TIGR03086">
    <property type="entry name" value="TIGR03086 family metal-binding protein"/>
    <property type="match status" value="1"/>
</dbReference>
<feature type="domain" description="Mycothiol-dependent maleylpyruvate isomerase metal-binding" evidence="1">
    <location>
        <begin position="23"/>
        <end position="79"/>
    </location>
</feature>
<dbReference type="SUPFAM" id="SSF109854">
    <property type="entry name" value="DinB/YfiT-like putative metalloenzymes"/>
    <property type="match status" value="1"/>
</dbReference>
<dbReference type="Proteomes" id="UP001296706">
    <property type="component" value="Unassembled WGS sequence"/>
</dbReference>
<evidence type="ECO:0000259" key="1">
    <source>
        <dbReference type="Pfam" id="PF11716"/>
    </source>
</evidence>
<sequence length="191" mass="21070">MEPRADGTLTTKEQYMSAVSELAAVLDQVVGLVDSVDEQEWSAPTPCEEWDVRAVVEHLLDVQQRFLANLTAQPVRTQPSFGENAQLLVSAFSEEGALERLVPDRLGEITGLTLLKILMMEHLAHGWDLGQALAHPPAFDEEVVDRTIDFVQQMSPKVPPALRRFDDPQPVAPDAPAIDRLAARLGRRVSA</sequence>
<dbReference type="InterPro" id="IPR017520">
    <property type="entry name" value="CHP03086"/>
</dbReference>
<gene>
    <name evidence="2" type="ORF">HF577_01465</name>
</gene>
<dbReference type="InterPro" id="IPR034660">
    <property type="entry name" value="DinB/YfiT-like"/>
</dbReference>
<organism evidence="2 3">
    <name type="scientific">Pseudonocardia xinjiangensis</name>
    <dbReference type="NCBI Taxonomy" id="75289"/>
    <lineage>
        <taxon>Bacteria</taxon>
        <taxon>Bacillati</taxon>
        <taxon>Actinomycetota</taxon>
        <taxon>Actinomycetes</taxon>
        <taxon>Pseudonocardiales</taxon>
        <taxon>Pseudonocardiaceae</taxon>
        <taxon>Pseudonocardia</taxon>
    </lineage>
</organism>